<sequence>MVTRGYVGYRHNRRYYWQYIHGDAYPCGYGQGQRLADTIPRDPTVFRDWVADRIYTLENVTTTEIIKQYEYTIIQYPHDGVGADELGYGTTYDNKWTFPTGMIEFTYVFDLDNMVFTFNGTTHFRLDNMPPTLDCLEEKVGIPTEYLRDKVDLWPIPDFDIEEQRHKYEALQPIIVPAKEWGAPTWDELSVSHQFSIALTHQWLSHTSDFFKHAYVPAVRNEAGQFGWDVLCASVPALPVFQENDFKALGLSSRTLSSGFSTEGIRPPYCGRPPPQRSSNEEYDPVAEFNRQRALTVAAFRAPYRQTRDDCIEYFWVRDCLVTFCVRLAEPIYVAHEVEKMAQKMRLVGSTESVGIILSTQRELIVVAVDELQVRHSPVLDISIADGRPGRASDGQMLLTYLLSPSCTTPPLPWRPIQSRHSLATTSSSATNLPPEVLRAIVELVDIGTYLALCCVSRTMHAVCVANPRFREYIVLHKVPGFETVFIARSAIDHTLKMIEPRWQDVRSDGYLKRGKWEVREVSTEELDEMKSEEV</sequence>
<dbReference type="Pfam" id="PF00646">
    <property type="entry name" value="F-box"/>
    <property type="match status" value="1"/>
</dbReference>
<dbReference type="PROSITE" id="PS50181">
    <property type="entry name" value="FBOX"/>
    <property type="match status" value="1"/>
</dbReference>
<name>A0A8H3GPA7_9AGAM</name>
<dbReference type="CDD" id="cd09917">
    <property type="entry name" value="F-box_SF"/>
    <property type="match status" value="1"/>
</dbReference>
<dbReference type="AlphaFoldDB" id="A0A8H3GPA7"/>
<evidence type="ECO:0000313" key="2">
    <source>
        <dbReference type="EMBL" id="CAE6460696.1"/>
    </source>
</evidence>
<feature type="domain" description="F-box" evidence="1">
    <location>
        <begin position="427"/>
        <end position="473"/>
    </location>
</feature>
<gene>
    <name evidence="2" type="ORF">RDB_LOCUS76090</name>
</gene>
<dbReference type="Proteomes" id="UP000663831">
    <property type="component" value="Unassembled WGS sequence"/>
</dbReference>
<dbReference type="EMBL" id="CAJMWV010002360">
    <property type="protein sequence ID" value="CAE6460696.1"/>
    <property type="molecule type" value="Genomic_DNA"/>
</dbReference>
<organism evidence="2 3">
    <name type="scientific">Rhizoctonia solani</name>
    <dbReference type="NCBI Taxonomy" id="456999"/>
    <lineage>
        <taxon>Eukaryota</taxon>
        <taxon>Fungi</taxon>
        <taxon>Dikarya</taxon>
        <taxon>Basidiomycota</taxon>
        <taxon>Agaricomycotina</taxon>
        <taxon>Agaricomycetes</taxon>
        <taxon>Cantharellales</taxon>
        <taxon>Ceratobasidiaceae</taxon>
        <taxon>Rhizoctonia</taxon>
    </lineage>
</organism>
<protein>
    <recommendedName>
        <fullName evidence="1">F-box domain-containing protein</fullName>
    </recommendedName>
</protein>
<proteinExistence type="predicted"/>
<reference evidence="2" key="1">
    <citation type="submission" date="2021-01" db="EMBL/GenBank/DDBJ databases">
        <authorList>
            <person name="Kaushik A."/>
        </authorList>
    </citation>
    <scope>NUCLEOTIDE SEQUENCE</scope>
    <source>
        <strain evidence="2">AG3-1AP</strain>
    </source>
</reference>
<comment type="caution">
    <text evidence="2">The sequence shown here is derived from an EMBL/GenBank/DDBJ whole genome shotgun (WGS) entry which is preliminary data.</text>
</comment>
<evidence type="ECO:0000259" key="1">
    <source>
        <dbReference type="PROSITE" id="PS50181"/>
    </source>
</evidence>
<evidence type="ECO:0000313" key="3">
    <source>
        <dbReference type="Proteomes" id="UP000663831"/>
    </source>
</evidence>
<dbReference type="OrthoDB" id="3229878at2759"/>
<dbReference type="InterPro" id="IPR036047">
    <property type="entry name" value="F-box-like_dom_sf"/>
</dbReference>
<dbReference type="SUPFAM" id="SSF81383">
    <property type="entry name" value="F-box domain"/>
    <property type="match status" value="1"/>
</dbReference>
<dbReference type="InterPro" id="IPR001810">
    <property type="entry name" value="F-box_dom"/>
</dbReference>
<accession>A0A8H3GPA7</accession>